<evidence type="ECO:0000313" key="3">
    <source>
        <dbReference type="Proteomes" id="UP000284250"/>
    </source>
</evidence>
<dbReference type="Proteomes" id="UP000284250">
    <property type="component" value="Unassembled WGS sequence"/>
</dbReference>
<feature type="domain" description="H repeat-associated protein N-terminal" evidence="1">
    <location>
        <begin position="7"/>
        <end position="72"/>
    </location>
</feature>
<evidence type="ECO:0000259" key="1">
    <source>
        <dbReference type="Pfam" id="PF13808"/>
    </source>
</evidence>
<accession>A0A418QX51</accession>
<dbReference type="InterPro" id="IPR032806">
    <property type="entry name" value="YbfD_N"/>
</dbReference>
<dbReference type="OrthoDB" id="9815086at2"/>
<name>A0A418QX51_9BACT</name>
<dbReference type="Pfam" id="PF13808">
    <property type="entry name" value="DDE_Tnp_1_assoc"/>
    <property type="match status" value="1"/>
</dbReference>
<dbReference type="RefSeq" id="WP_119655866.1">
    <property type="nucleotide sequence ID" value="NZ_JBHUOI010000010.1"/>
</dbReference>
<proteinExistence type="predicted"/>
<gene>
    <name evidence="2" type="ORF">D0T11_11100</name>
</gene>
<sequence length="78" mass="9018">MSHPIRDYFLQVEDLRQAAKCRYRLADILLIGLCTYLSNGHDYEDMVLFAQTHARQLDELVDLPSVPSHDTLVLMRDA</sequence>
<organism evidence="2 3">
    <name type="scientific">Hymenobacter rubripertinctus</name>
    <dbReference type="NCBI Taxonomy" id="2029981"/>
    <lineage>
        <taxon>Bacteria</taxon>
        <taxon>Pseudomonadati</taxon>
        <taxon>Bacteroidota</taxon>
        <taxon>Cytophagia</taxon>
        <taxon>Cytophagales</taxon>
        <taxon>Hymenobacteraceae</taxon>
        <taxon>Hymenobacter</taxon>
    </lineage>
</organism>
<protein>
    <submittedName>
        <fullName evidence="2">Transposase family protein</fullName>
    </submittedName>
</protein>
<dbReference type="AlphaFoldDB" id="A0A418QX51"/>
<comment type="caution">
    <text evidence="2">The sequence shown here is derived from an EMBL/GenBank/DDBJ whole genome shotgun (WGS) entry which is preliminary data.</text>
</comment>
<reference evidence="2 3" key="1">
    <citation type="submission" date="2019-01" db="EMBL/GenBank/DDBJ databases">
        <title>Hymenobacter humicola sp. nov., isolated from soils in Antarctica.</title>
        <authorList>
            <person name="Sedlacek I."/>
            <person name="Holochova P."/>
            <person name="Kralova S."/>
            <person name="Pantucek R."/>
            <person name="Stankova E."/>
            <person name="Vrbovska V."/>
            <person name="Kristofova L."/>
            <person name="Svec P."/>
            <person name="Busse H.-J."/>
        </authorList>
    </citation>
    <scope>NUCLEOTIDE SEQUENCE [LARGE SCALE GENOMIC DNA]</scope>
    <source>
        <strain evidence="2 3">CCM 8852</strain>
    </source>
</reference>
<keyword evidence="3" id="KW-1185">Reference proteome</keyword>
<evidence type="ECO:0000313" key="2">
    <source>
        <dbReference type="EMBL" id="RIY09722.1"/>
    </source>
</evidence>
<dbReference type="EMBL" id="QYCN01000015">
    <property type="protein sequence ID" value="RIY09722.1"/>
    <property type="molecule type" value="Genomic_DNA"/>
</dbReference>